<dbReference type="EMBL" id="CP089984">
    <property type="protein sequence ID" value="WXB19995.1"/>
    <property type="molecule type" value="Genomic_DNA"/>
</dbReference>
<reference evidence="1 2" key="1">
    <citation type="submission" date="2021-12" db="EMBL/GenBank/DDBJ databases">
        <title>Discovery of the Pendulisporaceae a myxobacterial family with distinct sporulation behavior and unique specialized metabolism.</title>
        <authorList>
            <person name="Garcia R."/>
            <person name="Popoff A."/>
            <person name="Bader C.D."/>
            <person name="Loehr J."/>
            <person name="Walesch S."/>
            <person name="Walt C."/>
            <person name="Boldt J."/>
            <person name="Bunk B."/>
            <person name="Haeckl F.J.F.P.J."/>
            <person name="Gunesch A.P."/>
            <person name="Birkelbach J."/>
            <person name="Nuebel U."/>
            <person name="Pietschmann T."/>
            <person name="Bach T."/>
            <person name="Mueller R."/>
        </authorList>
    </citation>
    <scope>NUCLEOTIDE SEQUENCE [LARGE SCALE GENOMIC DNA]</scope>
    <source>
        <strain evidence="1 2">MSr11954</strain>
    </source>
</reference>
<evidence type="ECO:0000313" key="1">
    <source>
        <dbReference type="EMBL" id="WXB19995.1"/>
    </source>
</evidence>
<sequence>MNVITYPARPTEKIPGMRAGHLRECLALIDELTPTVARAVRERCPEQHLDAIAEAPRLAWVPLDYGLELANAYHHVLGERATFNWGRTLMVRTTSRPWLRTTRDTAVRLFGLTPKGLYRFATQFYDAVYCHCGEAQCLVRDDGAVTIVLHGMPKPMLAAQAHLISVAGVIAGAFDFCRVRGDVSMHPILTGDHGCAFDAIWAERRTAAGAR</sequence>
<evidence type="ECO:0000313" key="2">
    <source>
        <dbReference type="Proteomes" id="UP001370348"/>
    </source>
</evidence>
<proteinExistence type="predicted"/>
<keyword evidence="2" id="KW-1185">Reference proteome</keyword>
<protein>
    <submittedName>
        <fullName evidence="1">Uncharacterized protein</fullName>
    </submittedName>
</protein>
<dbReference type="RefSeq" id="WP_394829595.1">
    <property type="nucleotide sequence ID" value="NZ_CP089984.1"/>
</dbReference>
<accession>A0ABZ2MBV5</accession>
<dbReference type="Proteomes" id="UP001370348">
    <property type="component" value="Chromosome"/>
</dbReference>
<organism evidence="1 2">
    <name type="scientific">Pendulispora albinea</name>
    <dbReference type="NCBI Taxonomy" id="2741071"/>
    <lineage>
        <taxon>Bacteria</taxon>
        <taxon>Pseudomonadati</taxon>
        <taxon>Myxococcota</taxon>
        <taxon>Myxococcia</taxon>
        <taxon>Myxococcales</taxon>
        <taxon>Sorangiineae</taxon>
        <taxon>Pendulisporaceae</taxon>
        <taxon>Pendulispora</taxon>
    </lineage>
</organism>
<gene>
    <name evidence="1" type="ORF">LZC94_22570</name>
</gene>
<name>A0ABZ2MBV5_9BACT</name>